<dbReference type="Proteomes" id="UP000249661">
    <property type="component" value="Unassembled WGS sequence"/>
</dbReference>
<keyword evidence="2" id="KW-1185">Reference proteome</keyword>
<sequence>MPPKTAERQRLAGAGIAICHPSFGWIRPTHWHYRPHFSNFCQALSFEALSLEIWRVRGRFLGGDSRLVTTNPLEYHPWQSANRTLFPPCEATDTDTIREASCQKYAKRQSGTHWSHSISGSVQMTSEGMPIG</sequence>
<dbReference type="EMBL" id="KZ824970">
    <property type="protein sequence ID" value="RAH67960.1"/>
    <property type="molecule type" value="Genomic_DNA"/>
</dbReference>
<gene>
    <name evidence="1" type="ORF">BO66DRAFT_393412</name>
</gene>
<organism evidence="1 2">
    <name type="scientific">Aspergillus aculeatinus CBS 121060</name>
    <dbReference type="NCBI Taxonomy" id="1448322"/>
    <lineage>
        <taxon>Eukaryota</taxon>
        <taxon>Fungi</taxon>
        <taxon>Dikarya</taxon>
        <taxon>Ascomycota</taxon>
        <taxon>Pezizomycotina</taxon>
        <taxon>Eurotiomycetes</taxon>
        <taxon>Eurotiomycetidae</taxon>
        <taxon>Eurotiales</taxon>
        <taxon>Aspergillaceae</taxon>
        <taxon>Aspergillus</taxon>
        <taxon>Aspergillus subgen. Circumdati</taxon>
    </lineage>
</organism>
<name>A0ACD1H357_9EURO</name>
<evidence type="ECO:0000313" key="2">
    <source>
        <dbReference type="Proteomes" id="UP000249661"/>
    </source>
</evidence>
<proteinExistence type="predicted"/>
<reference evidence="1" key="1">
    <citation type="submission" date="2018-02" db="EMBL/GenBank/DDBJ databases">
        <title>The genomes of Aspergillus section Nigri reveals drivers in fungal speciation.</title>
        <authorList>
            <consortium name="DOE Joint Genome Institute"/>
            <person name="Vesth T.C."/>
            <person name="Nybo J."/>
            <person name="Theobald S."/>
            <person name="Brandl J."/>
            <person name="Frisvad J.C."/>
            <person name="Nielsen K.F."/>
            <person name="Lyhne E.K."/>
            <person name="Kogle M.E."/>
            <person name="Kuo A."/>
            <person name="Riley R."/>
            <person name="Clum A."/>
            <person name="Nolan M."/>
            <person name="Lipzen A."/>
            <person name="Salamov A."/>
            <person name="Henrissat B."/>
            <person name="Wiebenga A."/>
            <person name="De vries R.P."/>
            <person name="Grigoriev I.V."/>
            <person name="Mortensen U.H."/>
            <person name="Andersen M.R."/>
            <person name="Baker S.E."/>
        </authorList>
    </citation>
    <scope>NUCLEOTIDE SEQUENCE</scope>
    <source>
        <strain evidence="1">CBS 121060</strain>
    </source>
</reference>
<evidence type="ECO:0000313" key="1">
    <source>
        <dbReference type="EMBL" id="RAH67960.1"/>
    </source>
</evidence>
<accession>A0ACD1H357</accession>
<protein>
    <submittedName>
        <fullName evidence="1">Uncharacterized protein</fullName>
    </submittedName>
</protein>